<comment type="catalytic activity">
    <reaction evidence="10">
        <text>S-adenosyl-L-methionine + H(+) = S-adenosyl 3-(methylsulfanyl)propylamine + CO2</text>
        <dbReference type="Rhea" id="RHEA:15981"/>
        <dbReference type="ChEBI" id="CHEBI:15378"/>
        <dbReference type="ChEBI" id="CHEBI:16526"/>
        <dbReference type="ChEBI" id="CHEBI:57443"/>
        <dbReference type="ChEBI" id="CHEBI:59789"/>
        <dbReference type="EC" id="4.1.1.50"/>
    </reaction>
</comment>
<dbReference type="InterPro" id="IPR016067">
    <property type="entry name" value="S-AdoMet_deCO2ase_core"/>
</dbReference>
<comment type="cofactor">
    <cofactor evidence="10">
        <name>pyruvate</name>
        <dbReference type="ChEBI" id="CHEBI:15361"/>
    </cofactor>
    <text evidence="10">Binds 1 pyruvoyl group covalently per subunit.</text>
</comment>
<dbReference type="EC" id="4.1.1.50" evidence="10"/>
<feature type="site" description="Cleavage (non-hydrolytic); by autolysis" evidence="10">
    <location>
        <begin position="73"/>
        <end position="74"/>
    </location>
</feature>
<keyword evidence="8 10" id="KW-0704">Schiff base</keyword>
<accession>A0A5B2X6H3</accession>
<evidence type="ECO:0000256" key="10">
    <source>
        <dbReference type="HAMAP-Rule" id="MF_00464"/>
    </source>
</evidence>
<dbReference type="PANTHER" id="PTHR33866:SF2">
    <property type="entry name" value="S-ADENOSYLMETHIONINE DECARBOXYLASE PROENZYME"/>
    <property type="match status" value="1"/>
</dbReference>
<dbReference type="Proteomes" id="UP000323454">
    <property type="component" value="Unassembled WGS sequence"/>
</dbReference>
<dbReference type="InterPro" id="IPR003826">
    <property type="entry name" value="AdoMetDC_fam_prok"/>
</dbReference>
<feature type="active site" description="Schiff-base intermediate with substrate; via pyruvic acid" evidence="10">
    <location>
        <position position="74"/>
    </location>
</feature>
<feature type="active site" description="Proton donor; for catalytic activity" evidence="10">
    <location>
        <position position="94"/>
    </location>
</feature>
<evidence type="ECO:0000256" key="7">
    <source>
        <dbReference type="ARBA" id="ARBA00023239"/>
    </source>
</evidence>
<dbReference type="GO" id="GO:0008295">
    <property type="term" value="P:spermidine biosynthetic process"/>
    <property type="evidence" value="ECO:0007669"/>
    <property type="project" value="UniProtKB-UniRule"/>
</dbReference>
<protein>
    <recommendedName>
        <fullName evidence="10">S-adenosylmethionine decarboxylase proenzyme</fullName>
        <shortName evidence="10">AdoMetDC</shortName>
        <shortName evidence="10">SAMDC</shortName>
        <ecNumber evidence="10">4.1.1.50</ecNumber>
    </recommendedName>
    <component>
        <recommendedName>
            <fullName evidence="10">S-adenosylmethionine decarboxylase beta chain</fullName>
        </recommendedName>
    </component>
    <component>
        <recommendedName>
            <fullName evidence="10">S-adenosylmethionine decarboxylase alpha chain</fullName>
        </recommendedName>
    </component>
</protein>
<evidence type="ECO:0000256" key="4">
    <source>
        <dbReference type="ARBA" id="ARBA00023066"/>
    </source>
</evidence>
<evidence type="ECO:0000313" key="12">
    <source>
        <dbReference type="Proteomes" id="UP000323454"/>
    </source>
</evidence>
<proteinExistence type="inferred from homology"/>
<dbReference type="Pfam" id="PF02675">
    <property type="entry name" value="AdoMet_dc"/>
    <property type="match status" value="1"/>
</dbReference>
<feature type="active site" description="Proton acceptor; for processing activity" evidence="10">
    <location>
        <position position="79"/>
    </location>
</feature>
<keyword evidence="12" id="KW-1185">Reference proteome</keyword>
<comment type="function">
    <text evidence="10">Catalyzes the decarboxylation of S-adenosylmethionine to S-adenosylmethioninamine (dcAdoMet), the propylamine donor required for the synthesis of the polyamines spermine and spermidine from the diamine putrescine.</text>
</comment>
<dbReference type="InterPro" id="IPR017716">
    <property type="entry name" value="S-AdoMet_deCOase_pro-enz"/>
</dbReference>
<evidence type="ECO:0000256" key="5">
    <source>
        <dbReference type="ARBA" id="ARBA00023115"/>
    </source>
</evidence>
<feature type="chain" id="PRO_5023399282" description="S-adenosylmethionine decarboxylase alpha chain" evidence="10">
    <location>
        <begin position="74"/>
        <end position="139"/>
    </location>
</feature>
<sequence>MSEALGTAPEVGLFAGRHVMAELAGVDEELLNDEQFLRSTLERVLGQADATVCEVISKRFDPQGVTVLALLSESHASVHTYPEIGSVFVDAFTCGNRADPELAVRLLASELGATTTRVETIRRGWDFPPIPLTEKEKTG</sequence>
<comment type="subunit">
    <text evidence="10">Heterotetramer of two alpha and two beta chains arranged as a dimer of alpha/beta heterodimers.</text>
</comment>
<dbReference type="RefSeq" id="WP_149851887.1">
    <property type="nucleotide sequence ID" value="NZ_VUOB01000041.1"/>
</dbReference>
<reference evidence="11 12" key="2">
    <citation type="submission" date="2019-09" db="EMBL/GenBank/DDBJ databases">
        <authorList>
            <person name="Jin C."/>
        </authorList>
    </citation>
    <scope>NUCLEOTIDE SEQUENCE [LARGE SCALE GENOMIC DNA]</scope>
    <source>
        <strain evidence="11 12">AN110305</strain>
    </source>
</reference>
<dbReference type="EMBL" id="VUOB01000041">
    <property type="protein sequence ID" value="KAA2258844.1"/>
    <property type="molecule type" value="Genomic_DNA"/>
</dbReference>
<dbReference type="GO" id="GO:0004014">
    <property type="term" value="F:adenosylmethionine decarboxylase activity"/>
    <property type="evidence" value="ECO:0007669"/>
    <property type="project" value="UniProtKB-UniRule"/>
</dbReference>
<feature type="modified residue" description="Pyruvic acid (Ser); by autocatalysis" evidence="10">
    <location>
        <position position="74"/>
    </location>
</feature>
<comment type="pathway">
    <text evidence="10">Amine and polyamine biosynthesis; S-adenosylmethioninamine biosynthesis; S-adenosylmethioninamine from S-adenosyl-L-methionine: step 1/1.</text>
</comment>
<feature type="chain" id="PRO_5023399283" description="S-adenosylmethionine decarboxylase beta chain" evidence="10">
    <location>
        <begin position="1"/>
        <end position="73"/>
    </location>
</feature>
<dbReference type="NCBIfam" id="TIGR03330">
    <property type="entry name" value="SAM_DCase_Bsu"/>
    <property type="match status" value="1"/>
</dbReference>
<gene>
    <name evidence="11" type="primary">speD</name>
    <name evidence="10" type="synonym">speH</name>
    <name evidence="11" type="ORF">F0L68_23810</name>
</gene>
<dbReference type="UniPathway" id="UPA00331">
    <property type="reaction ID" value="UER00451"/>
</dbReference>
<dbReference type="OrthoDB" id="9793120at2"/>
<comment type="caution">
    <text evidence="11">The sequence shown here is derived from an EMBL/GenBank/DDBJ whole genome shotgun (WGS) entry which is preliminary data.</text>
</comment>
<dbReference type="HAMAP" id="MF_00464">
    <property type="entry name" value="AdoMetDC_1"/>
    <property type="match status" value="1"/>
</dbReference>
<keyword evidence="6 10" id="KW-0865">Zymogen</keyword>
<reference evidence="11 12" key="1">
    <citation type="submission" date="2019-09" db="EMBL/GenBank/DDBJ databases">
        <title>Goodfellowia gen. nov., a new genus of the Pseudonocardineae related to Actinoalloteichus, containing Goodfellowia coeruleoviolacea gen. nov., comb. nov. gen. nov., comb. nov.</title>
        <authorList>
            <person name="Labeda D."/>
        </authorList>
    </citation>
    <scope>NUCLEOTIDE SEQUENCE [LARGE SCALE GENOMIC DNA]</scope>
    <source>
        <strain evidence="11 12">AN110305</strain>
    </source>
</reference>
<dbReference type="GO" id="GO:0005829">
    <property type="term" value="C:cytosol"/>
    <property type="evidence" value="ECO:0007669"/>
    <property type="project" value="TreeGrafter"/>
</dbReference>
<dbReference type="SUPFAM" id="SSF56276">
    <property type="entry name" value="S-adenosylmethionine decarboxylase"/>
    <property type="match status" value="1"/>
</dbReference>
<keyword evidence="2 10" id="KW-0210">Decarboxylase</keyword>
<evidence type="ECO:0000256" key="9">
    <source>
        <dbReference type="ARBA" id="ARBA00023317"/>
    </source>
</evidence>
<organism evidence="11 12">
    <name type="scientific">Solihabitans fulvus</name>
    <dbReference type="NCBI Taxonomy" id="1892852"/>
    <lineage>
        <taxon>Bacteria</taxon>
        <taxon>Bacillati</taxon>
        <taxon>Actinomycetota</taxon>
        <taxon>Actinomycetes</taxon>
        <taxon>Pseudonocardiales</taxon>
        <taxon>Pseudonocardiaceae</taxon>
        <taxon>Solihabitans</taxon>
    </lineage>
</organism>
<evidence type="ECO:0000256" key="2">
    <source>
        <dbReference type="ARBA" id="ARBA00022793"/>
    </source>
</evidence>
<keyword evidence="1 10" id="KW-0949">S-adenosyl-L-methionine</keyword>
<evidence type="ECO:0000256" key="3">
    <source>
        <dbReference type="ARBA" id="ARBA00022813"/>
    </source>
</evidence>
<evidence type="ECO:0000256" key="8">
    <source>
        <dbReference type="ARBA" id="ARBA00023270"/>
    </source>
</evidence>
<keyword evidence="9 10" id="KW-0670">Pyruvate</keyword>
<dbReference type="PANTHER" id="PTHR33866">
    <property type="entry name" value="S-ADENOSYLMETHIONINE DECARBOXYLASE PROENZYME"/>
    <property type="match status" value="1"/>
</dbReference>
<evidence type="ECO:0000313" key="11">
    <source>
        <dbReference type="EMBL" id="KAA2258844.1"/>
    </source>
</evidence>
<keyword evidence="3 10" id="KW-0068">Autocatalytic cleavage</keyword>
<dbReference type="Gene3D" id="3.60.90.10">
    <property type="entry name" value="S-adenosylmethionine decarboxylase"/>
    <property type="match status" value="1"/>
</dbReference>
<keyword evidence="5 10" id="KW-0620">Polyamine biosynthesis</keyword>
<comment type="PTM">
    <text evidence="10">Is synthesized initially as an inactive proenzyme. Formation of the active enzyme involves a self-maturation process in which the active site pyruvoyl group is generated from an internal serine residue via an autocatalytic post-translational modification. Two non-identical subunits are generated from the proenzyme in this reaction, and the pyruvate is formed at the N-terminus of the alpha chain, which is derived from the carboxyl end of the proenzyme. The post-translation cleavage follows an unusual pathway, termed non-hydrolytic serinolysis, in which the side chain hydroxyl group of the serine supplies its oxygen atom to form the C-terminus of the beta chain, while the remainder of the serine residue undergoes an oxidative deamination to produce ammonia and the pyruvoyl group blocking the N-terminus of the alpha chain.</text>
</comment>
<keyword evidence="4 10" id="KW-0745">Spermidine biosynthesis</keyword>
<dbReference type="AlphaFoldDB" id="A0A5B2X6H3"/>
<name>A0A5B2X6H3_9PSEU</name>
<evidence type="ECO:0000256" key="6">
    <source>
        <dbReference type="ARBA" id="ARBA00023145"/>
    </source>
</evidence>
<keyword evidence="7 10" id="KW-0456">Lyase</keyword>
<comment type="similarity">
    <text evidence="10">Belongs to the prokaryotic AdoMetDC family. Type 1 subfamily.</text>
</comment>
<evidence type="ECO:0000256" key="1">
    <source>
        <dbReference type="ARBA" id="ARBA00022691"/>
    </source>
</evidence>